<dbReference type="EMBL" id="SWLG01000004">
    <property type="protein sequence ID" value="TLS38064.1"/>
    <property type="molecule type" value="Genomic_DNA"/>
</dbReference>
<dbReference type="OrthoDB" id="2447941at2"/>
<keyword evidence="1" id="KW-1133">Transmembrane helix</keyword>
<gene>
    <name evidence="2" type="ORF">FCL54_05840</name>
</gene>
<dbReference type="Proteomes" id="UP000308230">
    <property type="component" value="Unassembled WGS sequence"/>
</dbReference>
<sequence length="407" mass="47438">MMTEENTLWKQRASTFWNEAVRYLRLIGNSGLLFAVIFTVIFGSYYYSKILKALPENFPGILLMSVVLTFFLVKSPIRTFLKEADLVFLLPMEYRMNAYFRYSLVYSILFQAFIIVLLMVVFGPLYHDQVEGGWLSYPVIIILLILVKGWNLWGKWSETHLPDWNAPFWYVSIRIMASFVMVYLLLKQAPILYLLIPGIGMILLMYFYFNPVQKNHPLKWQQLIKMDQEQSMKFYRFANLFTDVPKLQQSVKPRPVVSKALEVMLRGSSSVHEFLYWKAFARANDYWGIYIRLTVVGIVLMLVIPGLYGILIGLGLIVYLTGVQLSTLKLHYWGNIWLRLYPLREDTSNAFSKVIFLLLAIQSVVLAITNLISQKELVTSFLALFIGLFISYVYGFLLVNNRERMED</sequence>
<comment type="caution">
    <text evidence="2">The sequence shown here is derived from an EMBL/GenBank/DDBJ whole genome shotgun (WGS) entry which is preliminary data.</text>
</comment>
<dbReference type="AlphaFoldDB" id="A0A5R9FBX7"/>
<evidence type="ECO:0000313" key="2">
    <source>
        <dbReference type="EMBL" id="TLS38064.1"/>
    </source>
</evidence>
<accession>A0A5R9FBX7</accession>
<keyword evidence="3" id="KW-1185">Reference proteome</keyword>
<evidence type="ECO:0000256" key="1">
    <source>
        <dbReference type="SAM" id="Phobius"/>
    </source>
</evidence>
<reference evidence="2 3" key="1">
    <citation type="submission" date="2019-04" db="EMBL/GenBank/DDBJ databases">
        <title>Bacillus caeni sp. nov., a bacterium isolated from mangrove sediment.</title>
        <authorList>
            <person name="Huang H."/>
            <person name="Mo K."/>
            <person name="Hu Y."/>
        </authorList>
    </citation>
    <scope>NUCLEOTIDE SEQUENCE [LARGE SCALE GENOMIC DNA]</scope>
    <source>
        <strain evidence="2 3">HB172195</strain>
    </source>
</reference>
<keyword evidence="1" id="KW-0812">Transmembrane</keyword>
<feature type="transmembrane region" description="Helical" evidence="1">
    <location>
        <begin position="26"/>
        <end position="46"/>
    </location>
</feature>
<feature type="transmembrane region" description="Helical" evidence="1">
    <location>
        <begin position="191"/>
        <end position="209"/>
    </location>
</feature>
<dbReference type="PIRSF" id="PIRSF037259">
    <property type="entry name" value="EcsB_ABC"/>
    <property type="match status" value="1"/>
</dbReference>
<proteinExistence type="predicted"/>
<dbReference type="GO" id="GO:0016020">
    <property type="term" value="C:membrane"/>
    <property type="evidence" value="ECO:0007669"/>
    <property type="project" value="InterPro"/>
</dbReference>
<name>A0A5R9FBX7_9BACL</name>
<organism evidence="2 3">
    <name type="scientific">Exobacillus caeni</name>
    <dbReference type="NCBI Taxonomy" id="2574798"/>
    <lineage>
        <taxon>Bacteria</taxon>
        <taxon>Bacillati</taxon>
        <taxon>Bacillota</taxon>
        <taxon>Bacilli</taxon>
        <taxon>Bacillales</taxon>
        <taxon>Guptibacillaceae</taxon>
        <taxon>Exobacillus</taxon>
    </lineage>
</organism>
<dbReference type="InterPro" id="IPR010288">
    <property type="entry name" value="EcsB_ABC"/>
</dbReference>
<feature type="transmembrane region" description="Helical" evidence="1">
    <location>
        <begin position="354"/>
        <end position="372"/>
    </location>
</feature>
<feature type="transmembrane region" description="Helical" evidence="1">
    <location>
        <begin position="58"/>
        <end position="77"/>
    </location>
</feature>
<feature type="transmembrane region" description="Helical" evidence="1">
    <location>
        <begin position="134"/>
        <end position="154"/>
    </location>
</feature>
<feature type="transmembrane region" description="Helical" evidence="1">
    <location>
        <begin position="166"/>
        <end position="185"/>
    </location>
</feature>
<feature type="transmembrane region" description="Helical" evidence="1">
    <location>
        <begin position="286"/>
        <end position="304"/>
    </location>
</feature>
<feature type="transmembrane region" description="Helical" evidence="1">
    <location>
        <begin position="310"/>
        <end position="333"/>
    </location>
</feature>
<feature type="transmembrane region" description="Helical" evidence="1">
    <location>
        <begin position="378"/>
        <end position="399"/>
    </location>
</feature>
<keyword evidence="1" id="KW-0472">Membrane</keyword>
<dbReference type="Pfam" id="PF05975">
    <property type="entry name" value="EcsB"/>
    <property type="match status" value="1"/>
</dbReference>
<protein>
    <submittedName>
        <fullName evidence="2">ABC transporter permease</fullName>
    </submittedName>
</protein>
<evidence type="ECO:0000313" key="3">
    <source>
        <dbReference type="Proteomes" id="UP000308230"/>
    </source>
</evidence>
<feature type="transmembrane region" description="Helical" evidence="1">
    <location>
        <begin position="98"/>
        <end position="122"/>
    </location>
</feature>